<dbReference type="GO" id="GO:0003700">
    <property type="term" value="F:DNA-binding transcription factor activity"/>
    <property type="evidence" value="ECO:0007669"/>
    <property type="project" value="InterPro"/>
</dbReference>
<dbReference type="Pfam" id="PF02311">
    <property type="entry name" value="AraC_binding"/>
    <property type="match status" value="1"/>
</dbReference>
<dbReference type="PANTHER" id="PTHR11019">
    <property type="entry name" value="HTH-TYPE TRANSCRIPTIONAL REGULATOR NIMR"/>
    <property type="match status" value="1"/>
</dbReference>
<dbReference type="Gene3D" id="1.10.10.60">
    <property type="entry name" value="Homeodomain-like"/>
    <property type="match status" value="2"/>
</dbReference>
<dbReference type="GO" id="GO:0043565">
    <property type="term" value="F:sequence-specific DNA binding"/>
    <property type="evidence" value="ECO:0007669"/>
    <property type="project" value="InterPro"/>
</dbReference>
<accession>A0A4R5CPT7</accession>
<name>A0A4R5CPT7_9FLAO</name>
<evidence type="ECO:0000256" key="1">
    <source>
        <dbReference type="ARBA" id="ARBA00023015"/>
    </source>
</evidence>
<proteinExistence type="predicted"/>
<dbReference type="InterPro" id="IPR003313">
    <property type="entry name" value="AraC-bd"/>
</dbReference>
<dbReference type="SUPFAM" id="SSF46689">
    <property type="entry name" value="Homeodomain-like"/>
    <property type="match status" value="2"/>
</dbReference>
<dbReference type="SUPFAM" id="SSF51182">
    <property type="entry name" value="RmlC-like cupins"/>
    <property type="match status" value="1"/>
</dbReference>
<dbReference type="RefSeq" id="WP_132112896.1">
    <property type="nucleotide sequence ID" value="NZ_SMFO01000016.1"/>
</dbReference>
<dbReference type="InterPro" id="IPR009057">
    <property type="entry name" value="Homeodomain-like_sf"/>
</dbReference>
<dbReference type="AlphaFoldDB" id="A0A4R5CPT7"/>
<keyword evidence="2" id="KW-0238">DNA-binding</keyword>
<dbReference type="InterPro" id="IPR011051">
    <property type="entry name" value="RmlC_Cupin_sf"/>
</dbReference>
<sequence length="270" mass="31478">MPTIKEPSFLEKVNQYPKTTYIYHTKIEEQLAMHSHNKHQLTYIEGGAAYLKTNDNSYFLPARHYIWIPAGMEHFIELKSSITMIRNIYIPTHILNSNDFYSKMGIFPASNLVLEMILFTENWSGNIFKKEKNKFQYIKTLGNIIAEISKNPLPVVLPTTTNQRLSPILKYIHIHVDQLLLLQDVAKQFGFSSRSLSRIFRDNLDISFLQYVKLTRIIHSMEKLLQTEMSISEIAYASGYNSPATFSNTFYNLVKVRPVDFRKKNREISE</sequence>
<keyword evidence="6" id="KW-1185">Reference proteome</keyword>
<comment type="caution">
    <text evidence="5">The sequence shown here is derived from an EMBL/GenBank/DDBJ whole genome shotgun (WGS) entry which is preliminary data.</text>
</comment>
<evidence type="ECO:0000313" key="6">
    <source>
        <dbReference type="Proteomes" id="UP000294597"/>
    </source>
</evidence>
<keyword evidence="1" id="KW-0805">Transcription regulation</keyword>
<dbReference type="Pfam" id="PF12833">
    <property type="entry name" value="HTH_18"/>
    <property type="match status" value="1"/>
</dbReference>
<dbReference type="PROSITE" id="PS01124">
    <property type="entry name" value="HTH_ARAC_FAMILY_2"/>
    <property type="match status" value="1"/>
</dbReference>
<evidence type="ECO:0000259" key="4">
    <source>
        <dbReference type="PROSITE" id="PS01124"/>
    </source>
</evidence>
<dbReference type="Proteomes" id="UP000294597">
    <property type="component" value="Unassembled WGS sequence"/>
</dbReference>
<reference evidence="5 6" key="1">
    <citation type="submission" date="2019-03" db="EMBL/GenBank/DDBJ databases">
        <title>Flavobacterium TSA-D2 sp. nov., isolated from arctic soil.</title>
        <authorList>
            <person name="Chaudhary D.K."/>
        </authorList>
    </citation>
    <scope>NUCLEOTIDE SEQUENCE [LARGE SCALE GENOMIC DNA]</scope>
    <source>
        <strain evidence="5 6">TSA-D2</strain>
    </source>
</reference>
<dbReference type="EMBL" id="SMFO01000016">
    <property type="protein sequence ID" value="TDE01427.1"/>
    <property type="molecule type" value="Genomic_DNA"/>
</dbReference>
<protein>
    <submittedName>
        <fullName evidence="5">AraC family transcriptional regulator</fullName>
    </submittedName>
</protein>
<dbReference type="Gene3D" id="2.60.120.10">
    <property type="entry name" value="Jelly Rolls"/>
    <property type="match status" value="1"/>
</dbReference>
<dbReference type="PANTHER" id="PTHR11019:SF159">
    <property type="entry name" value="TRANSCRIPTIONAL REGULATOR-RELATED"/>
    <property type="match status" value="1"/>
</dbReference>
<gene>
    <name evidence="5" type="ORF">E0F98_14950</name>
</gene>
<keyword evidence="3" id="KW-0804">Transcription</keyword>
<dbReference type="InterPro" id="IPR014710">
    <property type="entry name" value="RmlC-like_jellyroll"/>
</dbReference>
<evidence type="ECO:0000256" key="2">
    <source>
        <dbReference type="ARBA" id="ARBA00023125"/>
    </source>
</evidence>
<dbReference type="SMART" id="SM00342">
    <property type="entry name" value="HTH_ARAC"/>
    <property type="match status" value="1"/>
</dbReference>
<evidence type="ECO:0000256" key="3">
    <source>
        <dbReference type="ARBA" id="ARBA00023163"/>
    </source>
</evidence>
<dbReference type="InterPro" id="IPR018060">
    <property type="entry name" value="HTH_AraC"/>
</dbReference>
<organism evidence="5 6">
    <name type="scientific">Flavobacterium hiemivividum</name>
    <dbReference type="NCBI Taxonomy" id="2541734"/>
    <lineage>
        <taxon>Bacteria</taxon>
        <taxon>Pseudomonadati</taxon>
        <taxon>Bacteroidota</taxon>
        <taxon>Flavobacteriia</taxon>
        <taxon>Flavobacteriales</taxon>
        <taxon>Flavobacteriaceae</taxon>
        <taxon>Flavobacterium</taxon>
    </lineage>
</organism>
<feature type="domain" description="HTH araC/xylS-type" evidence="4">
    <location>
        <begin position="166"/>
        <end position="264"/>
    </location>
</feature>
<evidence type="ECO:0000313" key="5">
    <source>
        <dbReference type="EMBL" id="TDE01427.1"/>
    </source>
</evidence>